<reference evidence="2" key="2">
    <citation type="submission" date="2022-01" db="EMBL/GenBank/DDBJ databases">
        <authorList>
            <person name="Yamashiro T."/>
            <person name="Shiraishi A."/>
            <person name="Satake H."/>
            <person name="Nakayama K."/>
        </authorList>
    </citation>
    <scope>NUCLEOTIDE SEQUENCE</scope>
</reference>
<dbReference type="Proteomes" id="UP001151760">
    <property type="component" value="Unassembled WGS sequence"/>
</dbReference>
<feature type="region of interest" description="Disordered" evidence="1">
    <location>
        <begin position="1"/>
        <end position="44"/>
    </location>
</feature>
<name>A0ABQ5CYS2_9ASTR</name>
<feature type="compositionally biased region" description="Basic and acidic residues" evidence="1">
    <location>
        <begin position="34"/>
        <end position="44"/>
    </location>
</feature>
<keyword evidence="3" id="KW-1185">Reference proteome</keyword>
<reference evidence="2" key="1">
    <citation type="journal article" date="2022" name="Int. J. Mol. Sci.">
        <title>Draft Genome of Tanacetum Coccineum: Genomic Comparison of Closely Related Tanacetum-Family Plants.</title>
        <authorList>
            <person name="Yamashiro T."/>
            <person name="Shiraishi A."/>
            <person name="Nakayama K."/>
            <person name="Satake H."/>
        </authorList>
    </citation>
    <scope>NUCLEOTIDE SEQUENCE</scope>
</reference>
<sequence>MDTEVINDSGKKNDSSSKPTGGSRKKKLAKKRAAKSDEEAAADYEHEKKELRMWLTVVSNEEETVDPKILSAKYPIVDWESQNLRSVDMEDLHVYKKLEQMGILVITNHYPVCSGNLIDKIW</sequence>
<organism evidence="2 3">
    <name type="scientific">Tanacetum coccineum</name>
    <dbReference type="NCBI Taxonomy" id="301880"/>
    <lineage>
        <taxon>Eukaryota</taxon>
        <taxon>Viridiplantae</taxon>
        <taxon>Streptophyta</taxon>
        <taxon>Embryophyta</taxon>
        <taxon>Tracheophyta</taxon>
        <taxon>Spermatophyta</taxon>
        <taxon>Magnoliopsida</taxon>
        <taxon>eudicotyledons</taxon>
        <taxon>Gunneridae</taxon>
        <taxon>Pentapetalae</taxon>
        <taxon>asterids</taxon>
        <taxon>campanulids</taxon>
        <taxon>Asterales</taxon>
        <taxon>Asteraceae</taxon>
        <taxon>Asteroideae</taxon>
        <taxon>Anthemideae</taxon>
        <taxon>Anthemidinae</taxon>
        <taxon>Tanacetum</taxon>
    </lineage>
</organism>
<accession>A0ABQ5CYS2</accession>
<evidence type="ECO:0000313" key="2">
    <source>
        <dbReference type="EMBL" id="GJT32265.1"/>
    </source>
</evidence>
<protein>
    <submittedName>
        <fullName evidence="2">Uncharacterized protein</fullName>
    </submittedName>
</protein>
<proteinExistence type="predicted"/>
<dbReference type="EMBL" id="BQNB010014778">
    <property type="protein sequence ID" value="GJT32265.1"/>
    <property type="molecule type" value="Genomic_DNA"/>
</dbReference>
<evidence type="ECO:0000256" key="1">
    <source>
        <dbReference type="SAM" id="MobiDB-lite"/>
    </source>
</evidence>
<evidence type="ECO:0000313" key="3">
    <source>
        <dbReference type="Proteomes" id="UP001151760"/>
    </source>
</evidence>
<gene>
    <name evidence="2" type="ORF">Tco_0922684</name>
</gene>
<feature type="compositionally biased region" description="Basic residues" evidence="1">
    <location>
        <begin position="23"/>
        <end position="33"/>
    </location>
</feature>
<comment type="caution">
    <text evidence="2">The sequence shown here is derived from an EMBL/GenBank/DDBJ whole genome shotgun (WGS) entry which is preliminary data.</text>
</comment>